<dbReference type="PROSITE" id="PS51296">
    <property type="entry name" value="RIESKE"/>
    <property type="match status" value="1"/>
</dbReference>
<protein>
    <submittedName>
        <fullName evidence="9">Rieske (2Fe-2S) protein</fullName>
    </submittedName>
</protein>
<name>A0A938B1U9_UNCTE</name>
<evidence type="ECO:0000256" key="6">
    <source>
        <dbReference type="ARBA" id="ARBA00034078"/>
    </source>
</evidence>
<dbReference type="GO" id="GO:0046872">
    <property type="term" value="F:metal ion binding"/>
    <property type="evidence" value="ECO:0007669"/>
    <property type="project" value="UniProtKB-KW"/>
</dbReference>
<gene>
    <name evidence="9" type="ORF">FJZ47_16355</name>
</gene>
<dbReference type="PANTHER" id="PTHR10134">
    <property type="entry name" value="CYTOCHROME B-C1 COMPLEX SUBUNIT RIESKE, MITOCHONDRIAL"/>
    <property type="match status" value="1"/>
</dbReference>
<dbReference type="Proteomes" id="UP000712673">
    <property type="component" value="Unassembled WGS sequence"/>
</dbReference>
<keyword evidence="4" id="KW-0411">Iron-sulfur</keyword>
<comment type="caution">
    <text evidence="9">The sequence shown here is derived from an EMBL/GenBank/DDBJ whole genome shotgun (WGS) entry which is preliminary data.</text>
</comment>
<feature type="domain" description="Rieske" evidence="8">
    <location>
        <begin position="65"/>
        <end position="157"/>
    </location>
</feature>
<comment type="cofactor">
    <cofactor evidence="6">
        <name>[2Fe-2S] cluster</name>
        <dbReference type="ChEBI" id="CHEBI:190135"/>
    </cofactor>
</comment>
<dbReference type="InterPro" id="IPR017941">
    <property type="entry name" value="Rieske_2Fe-2S"/>
</dbReference>
<dbReference type="InterPro" id="IPR014349">
    <property type="entry name" value="Rieske_Fe-S_prot"/>
</dbReference>
<sequence>MQEQPTPPGAAPGSLDADEAQRTLTRRRFARLGWFSLILAAVGGQVWFLLKLFFAPTAPGEGRGQFVLGPPDTVPVGKAQHFRKARCIVAHHTTGFLAFSDECTHQKCTVTYLPERNIIFCPCHSAQFSTTGTVLGGPAPRPLDRFVIHVQDGQIVVDTTQRLTTPSAG</sequence>
<dbReference type="CDD" id="cd03467">
    <property type="entry name" value="Rieske"/>
    <property type="match status" value="1"/>
</dbReference>
<dbReference type="AlphaFoldDB" id="A0A938B1U9"/>
<keyword evidence="7" id="KW-1133">Transmembrane helix</keyword>
<keyword evidence="7" id="KW-0472">Membrane</keyword>
<evidence type="ECO:0000256" key="2">
    <source>
        <dbReference type="ARBA" id="ARBA00022723"/>
    </source>
</evidence>
<accession>A0A938B1U9</accession>
<dbReference type="SUPFAM" id="SSF50022">
    <property type="entry name" value="ISP domain"/>
    <property type="match status" value="1"/>
</dbReference>
<proteinExistence type="predicted"/>
<feature type="transmembrane region" description="Helical" evidence="7">
    <location>
        <begin position="32"/>
        <end position="50"/>
    </location>
</feature>
<keyword evidence="3" id="KW-0408">Iron</keyword>
<dbReference type="PRINTS" id="PR00162">
    <property type="entry name" value="RIESKE"/>
</dbReference>
<evidence type="ECO:0000256" key="3">
    <source>
        <dbReference type="ARBA" id="ARBA00023004"/>
    </source>
</evidence>
<keyword evidence="5" id="KW-1015">Disulfide bond</keyword>
<keyword evidence="1" id="KW-0001">2Fe-2S</keyword>
<dbReference type="GO" id="GO:0016020">
    <property type="term" value="C:membrane"/>
    <property type="evidence" value="ECO:0007669"/>
    <property type="project" value="InterPro"/>
</dbReference>
<keyword evidence="2" id="KW-0479">Metal-binding</keyword>
<keyword evidence="7" id="KW-0812">Transmembrane</keyword>
<dbReference type="Pfam" id="PF00355">
    <property type="entry name" value="Rieske"/>
    <property type="match status" value="1"/>
</dbReference>
<dbReference type="InterPro" id="IPR036922">
    <property type="entry name" value="Rieske_2Fe-2S_sf"/>
</dbReference>
<dbReference type="GO" id="GO:0051537">
    <property type="term" value="F:2 iron, 2 sulfur cluster binding"/>
    <property type="evidence" value="ECO:0007669"/>
    <property type="project" value="UniProtKB-KW"/>
</dbReference>
<evidence type="ECO:0000256" key="4">
    <source>
        <dbReference type="ARBA" id="ARBA00023014"/>
    </source>
</evidence>
<dbReference type="InterPro" id="IPR005805">
    <property type="entry name" value="Rieske_Fe-S_prot_C"/>
</dbReference>
<evidence type="ECO:0000256" key="1">
    <source>
        <dbReference type="ARBA" id="ARBA00022714"/>
    </source>
</evidence>
<dbReference type="Gene3D" id="2.102.10.10">
    <property type="entry name" value="Rieske [2Fe-2S] iron-sulphur domain"/>
    <property type="match status" value="1"/>
</dbReference>
<evidence type="ECO:0000313" key="10">
    <source>
        <dbReference type="Proteomes" id="UP000712673"/>
    </source>
</evidence>
<evidence type="ECO:0000259" key="8">
    <source>
        <dbReference type="PROSITE" id="PS51296"/>
    </source>
</evidence>
<organism evidence="9 10">
    <name type="scientific">Tectimicrobiota bacterium</name>
    <dbReference type="NCBI Taxonomy" id="2528274"/>
    <lineage>
        <taxon>Bacteria</taxon>
        <taxon>Pseudomonadati</taxon>
        <taxon>Nitrospinota/Tectimicrobiota group</taxon>
        <taxon>Candidatus Tectimicrobiota</taxon>
    </lineage>
</organism>
<evidence type="ECO:0000313" key="9">
    <source>
        <dbReference type="EMBL" id="MBM3225357.1"/>
    </source>
</evidence>
<evidence type="ECO:0000256" key="7">
    <source>
        <dbReference type="SAM" id="Phobius"/>
    </source>
</evidence>
<reference evidence="9" key="1">
    <citation type="submission" date="2019-03" db="EMBL/GenBank/DDBJ databases">
        <title>Lake Tanganyika Metagenome-Assembled Genomes (MAGs).</title>
        <authorList>
            <person name="Tran P."/>
        </authorList>
    </citation>
    <scope>NUCLEOTIDE SEQUENCE</scope>
    <source>
        <strain evidence="9">K_DeepCast_65m_m2_066</strain>
    </source>
</reference>
<dbReference type="EMBL" id="VGLS01000551">
    <property type="protein sequence ID" value="MBM3225357.1"/>
    <property type="molecule type" value="Genomic_DNA"/>
</dbReference>
<evidence type="ECO:0000256" key="5">
    <source>
        <dbReference type="ARBA" id="ARBA00023157"/>
    </source>
</evidence>